<proteinExistence type="predicted"/>
<name>A0A183HU21_9BILA</name>
<sequence length="82" mass="9385">MAMVECSSRQNWNELAEMASIKWADKLSCHFDALIVLFHQWKLIPVLSVRQNASALLHQLQLRSYQVVVLTALITDYVVVSL</sequence>
<dbReference type="Proteomes" id="UP000267606">
    <property type="component" value="Unassembled WGS sequence"/>
</dbReference>
<accession>A0A183HU21</accession>
<keyword evidence="2" id="KW-1185">Reference proteome</keyword>
<dbReference type="WBParaSite" id="OFLC_0001098301-mRNA-1">
    <property type="protein sequence ID" value="OFLC_0001098301-mRNA-1"/>
    <property type="gene ID" value="OFLC_0001098301"/>
</dbReference>
<dbReference type="EMBL" id="UZAJ01015293">
    <property type="protein sequence ID" value="VDO72882.1"/>
    <property type="molecule type" value="Genomic_DNA"/>
</dbReference>
<organism evidence="3">
    <name type="scientific">Onchocerca flexuosa</name>
    <dbReference type="NCBI Taxonomy" id="387005"/>
    <lineage>
        <taxon>Eukaryota</taxon>
        <taxon>Metazoa</taxon>
        <taxon>Ecdysozoa</taxon>
        <taxon>Nematoda</taxon>
        <taxon>Chromadorea</taxon>
        <taxon>Rhabditida</taxon>
        <taxon>Spirurina</taxon>
        <taxon>Spiruromorpha</taxon>
        <taxon>Filarioidea</taxon>
        <taxon>Onchocercidae</taxon>
        <taxon>Onchocerca</taxon>
    </lineage>
</organism>
<reference evidence="3" key="1">
    <citation type="submission" date="2016-06" db="UniProtKB">
        <authorList>
            <consortium name="WormBaseParasite"/>
        </authorList>
    </citation>
    <scope>IDENTIFICATION</scope>
</reference>
<evidence type="ECO:0000313" key="3">
    <source>
        <dbReference type="WBParaSite" id="OFLC_0001098301-mRNA-1"/>
    </source>
</evidence>
<gene>
    <name evidence="1" type="ORF">OFLC_LOCUS10985</name>
</gene>
<protein>
    <submittedName>
        <fullName evidence="1 3">Uncharacterized protein</fullName>
    </submittedName>
</protein>
<dbReference type="AlphaFoldDB" id="A0A183HU21"/>
<reference evidence="1 2" key="2">
    <citation type="submission" date="2018-11" db="EMBL/GenBank/DDBJ databases">
        <authorList>
            <consortium name="Pathogen Informatics"/>
        </authorList>
    </citation>
    <scope>NUCLEOTIDE SEQUENCE [LARGE SCALE GENOMIC DNA]</scope>
</reference>
<evidence type="ECO:0000313" key="2">
    <source>
        <dbReference type="Proteomes" id="UP000267606"/>
    </source>
</evidence>
<evidence type="ECO:0000313" key="1">
    <source>
        <dbReference type="EMBL" id="VDO72882.1"/>
    </source>
</evidence>